<feature type="region of interest" description="Disordered" evidence="1">
    <location>
        <begin position="1"/>
        <end position="24"/>
    </location>
</feature>
<evidence type="ECO:0000313" key="2">
    <source>
        <dbReference type="EMBL" id="GAA2715267.1"/>
    </source>
</evidence>
<proteinExistence type="predicted"/>
<name>A0ABP6G592_9ACTN</name>
<feature type="compositionally biased region" description="Basic and acidic residues" evidence="1">
    <location>
        <begin position="119"/>
        <end position="131"/>
    </location>
</feature>
<feature type="region of interest" description="Disordered" evidence="1">
    <location>
        <begin position="101"/>
        <end position="131"/>
    </location>
</feature>
<gene>
    <name evidence="2" type="ORF">GCM10010315_24030</name>
</gene>
<comment type="caution">
    <text evidence="2">The sequence shown here is derived from an EMBL/GenBank/DDBJ whole genome shotgun (WGS) entry which is preliminary data.</text>
</comment>
<dbReference type="Proteomes" id="UP001500886">
    <property type="component" value="Unassembled WGS sequence"/>
</dbReference>
<evidence type="ECO:0000313" key="3">
    <source>
        <dbReference type="Proteomes" id="UP001500886"/>
    </source>
</evidence>
<protein>
    <submittedName>
        <fullName evidence="2">Uncharacterized protein</fullName>
    </submittedName>
</protein>
<sequence length="131" mass="13356">MSPDFTALGRSPPDVLPDGRATALGAPAPAGAAATASCGAVAATGSASAALRAADGLPAEHPVANRETAVKAGKTAAYLAYLMGLRKFVLVSVRWGRLRAARSHRAASHGKGKGKKGDRRAARDRRDQRSG</sequence>
<dbReference type="EMBL" id="BAAASL010000008">
    <property type="protein sequence ID" value="GAA2715267.1"/>
    <property type="molecule type" value="Genomic_DNA"/>
</dbReference>
<keyword evidence="3" id="KW-1185">Reference proteome</keyword>
<accession>A0ABP6G592</accession>
<feature type="compositionally biased region" description="Basic residues" evidence="1">
    <location>
        <begin position="101"/>
        <end position="118"/>
    </location>
</feature>
<evidence type="ECO:0000256" key="1">
    <source>
        <dbReference type="SAM" id="MobiDB-lite"/>
    </source>
</evidence>
<organism evidence="2 3">
    <name type="scientific">Streptomyces luteosporeus</name>
    <dbReference type="NCBI Taxonomy" id="173856"/>
    <lineage>
        <taxon>Bacteria</taxon>
        <taxon>Bacillati</taxon>
        <taxon>Actinomycetota</taxon>
        <taxon>Actinomycetes</taxon>
        <taxon>Kitasatosporales</taxon>
        <taxon>Streptomycetaceae</taxon>
        <taxon>Streptomyces</taxon>
    </lineage>
</organism>
<reference evidence="3" key="1">
    <citation type="journal article" date="2019" name="Int. J. Syst. Evol. Microbiol.">
        <title>The Global Catalogue of Microorganisms (GCM) 10K type strain sequencing project: providing services to taxonomists for standard genome sequencing and annotation.</title>
        <authorList>
            <consortium name="The Broad Institute Genomics Platform"/>
            <consortium name="The Broad Institute Genome Sequencing Center for Infectious Disease"/>
            <person name="Wu L."/>
            <person name="Ma J."/>
        </authorList>
    </citation>
    <scope>NUCLEOTIDE SEQUENCE [LARGE SCALE GENOMIC DNA]</scope>
    <source>
        <strain evidence="3">JCM 4542</strain>
    </source>
</reference>